<keyword evidence="2" id="KW-0238">DNA-binding</keyword>
<evidence type="ECO:0000259" key="1">
    <source>
        <dbReference type="PROSITE" id="PS50995"/>
    </source>
</evidence>
<dbReference type="Pfam" id="PF12802">
    <property type="entry name" value="MarR_2"/>
    <property type="match status" value="1"/>
</dbReference>
<dbReference type="RefSeq" id="WP_312893683.1">
    <property type="nucleotide sequence ID" value="NZ_BAAAKM010000118.1"/>
</dbReference>
<accession>A0A840WC41</accession>
<sequence length="149" mass="16327">MELQTMLGGGLPPLLLRKMAARLDACAAGLVREHGLTVDRWRMLELLVARGPLSMAVLSEELSLTGPTASRVADRLVSEALAYRNVDPTDRRRVVLQVSKRGRTLHGQLAPEVEEAQARAFHLLTESEQAEFASLLRSLGTEREGSQSV</sequence>
<dbReference type="GO" id="GO:0003700">
    <property type="term" value="F:DNA-binding transcription factor activity"/>
    <property type="evidence" value="ECO:0007669"/>
    <property type="project" value="InterPro"/>
</dbReference>
<dbReference type="Gene3D" id="1.10.10.10">
    <property type="entry name" value="Winged helix-like DNA-binding domain superfamily/Winged helix DNA-binding domain"/>
    <property type="match status" value="1"/>
</dbReference>
<gene>
    <name evidence="2" type="ORF">HNR07_001728</name>
</gene>
<dbReference type="Proteomes" id="UP000579647">
    <property type="component" value="Unassembled WGS sequence"/>
</dbReference>
<dbReference type="SMART" id="SM00347">
    <property type="entry name" value="HTH_MARR"/>
    <property type="match status" value="1"/>
</dbReference>
<dbReference type="InterPro" id="IPR039422">
    <property type="entry name" value="MarR/SlyA-like"/>
</dbReference>
<dbReference type="PANTHER" id="PTHR33164:SF43">
    <property type="entry name" value="HTH-TYPE TRANSCRIPTIONAL REPRESSOR YETL"/>
    <property type="match status" value="1"/>
</dbReference>
<dbReference type="InterPro" id="IPR000835">
    <property type="entry name" value="HTH_MarR-typ"/>
</dbReference>
<dbReference type="AlphaFoldDB" id="A0A840WC41"/>
<dbReference type="SUPFAM" id="SSF46785">
    <property type="entry name" value="Winged helix' DNA-binding domain"/>
    <property type="match status" value="1"/>
</dbReference>
<reference evidence="2 3" key="1">
    <citation type="submission" date="2020-08" db="EMBL/GenBank/DDBJ databases">
        <title>Sequencing the genomes of 1000 actinobacteria strains.</title>
        <authorList>
            <person name="Klenk H.-P."/>
        </authorList>
    </citation>
    <scope>NUCLEOTIDE SEQUENCE [LARGE SCALE GENOMIC DNA]</scope>
    <source>
        <strain evidence="2 3">DSM 44598</strain>
    </source>
</reference>
<dbReference type="PROSITE" id="PS50995">
    <property type="entry name" value="HTH_MARR_2"/>
    <property type="match status" value="1"/>
</dbReference>
<feature type="domain" description="HTH marR-type" evidence="1">
    <location>
        <begin position="1"/>
        <end position="141"/>
    </location>
</feature>
<dbReference type="EMBL" id="JACHDO010000001">
    <property type="protein sequence ID" value="MBB5490591.1"/>
    <property type="molecule type" value="Genomic_DNA"/>
</dbReference>
<dbReference type="GO" id="GO:0003677">
    <property type="term" value="F:DNA binding"/>
    <property type="evidence" value="ECO:0007669"/>
    <property type="project" value="UniProtKB-KW"/>
</dbReference>
<protein>
    <submittedName>
        <fullName evidence="2">DNA-binding MarR family transcriptional regulator</fullName>
    </submittedName>
</protein>
<keyword evidence="3" id="KW-1185">Reference proteome</keyword>
<proteinExistence type="predicted"/>
<dbReference type="PRINTS" id="PR00598">
    <property type="entry name" value="HTHMARR"/>
</dbReference>
<comment type="caution">
    <text evidence="2">The sequence shown here is derived from an EMBL/GenBank/DDBJ whole genome shotgun (WGS) entry which is preliminary data.</text>
</comment>
<name>A0A840WC41_9ACTN</name>
<dbReference type="GO" id="GO:0006950">
    <property type="term" value="P:response to stress"/>
    <property type="evidence" value="ECO:0007669"/>
    <property type="project" value="TreeGrafter"/>
</dbReference>
<evidence type="ECO:0000313" key="2">
    <source>
        <dbReference type="EMBL" id="MBB5490591.1"/>
    </source>
</evidence>
<dbReference type="InterPro" id="IPR036388">
    <property type="entry name" value="WH-like_DNA-bd_sf"/>
</dbReference>
<dbReference type="InterPro" id="IPR036390">
    <property type="entry name" value="WH_DNA-bd_sf"/>
</dbReference>
<dbReference type="PANTHER" id="PTHR33164">
    <property type="entry name" value="TRANSCRIPTIONAL REGULATOR, MARR FAMILY"/>
    <property type="match status" value="1"/>
</dbReference>
<evidence type="ECO:0000313" key="3">
    <source>
        <dbReference type="Proteomes" id="UP000579647"/>
    </source>
</evidence>
<organism evidence="2 3">
    <name type="scientific">Nocardiopsis metallicus</name>
    <dbReference type="NCBI Taxonomy" id="179819"/>
    <lineage>
        <taxon>Bacteria</taxon>
        <taxon>Bacillati</taxon>
        <taxon>Actinomycetota</taxon>
        <taxon>Actinomycetes</taxon>
        <taxon>Streptosporangiales</taxon>
        <taxon>Nocardiopsidaceae</taxon>
        <taxon>Nocardiopsis</taxon>
    </lineage>
</organism>